<accession>A0A9Q3HKC4</accession>
<gene>
    <name evidence="1" type="ORF">O181_048376</name>
</gene>
<feature type="non-terminal residue" evidence="1">
    <location>
        <position position="1"/>
    </location>
</feature>
<sequence length="237" mass="27000">MIMSIFNLALQHQNPNSNIPIVPRDPRTLIKRANVDIELTKNIFCQRCFCLYEFGRDTPLRCGYKEFSSLKSCNEELFVQKGIYQGHKDVGQIEQYLTAMPMTPCSIGTPRCVFVSQRISTWLKWLLSKSDTENAIDTWAETLSLFIDWFNPRGNKLSGKIKSTGIFSISCLKLPPILRNKLLHMCICGITPGPYSPNTQTLNHLLKPFVNEIVKLDLAFSFQLTNIQLANSSKSNY</sequence>
<keyword evidence="2" id="KW-1185">Reference proteome</keyword>
<protein>
    <submittedName>
        <fullName evidence="1">Uncharacterized protein</fullName>
    </submittedName>
</protein>
<dbReference type="Proteomes" id="UP000765509">
    <property type="component" value="Unassembled WGS sequence"/>
</dbReference>
<dbReference type="OrthoDB" id="2505776at2759"/>
<dbReference type="AlphaFoldDB" id="A0A9Q3HKC4"/>
<comment type="caution">
    <text evidence="1">The sequence shown here is derived from an EMBL/GenBank/DDBJ whole genome shotgun (WGS) entry which is preliminary data.</text>
</comment>
<proteinExistence type="predicted"/>
<evidence type="ECO:0000313" key="1">
    <source>
        <dbReference type="EMBL" id="MBW0508661.1"/>
    </source>
</evidence>
<name>A0A9Q3HKC4_9BASI</name>
<dbReference type="EMBL" id="AVOT02020457">
    <property type="protein sequence ID" value="MBW0508661.1"/>
    <property type="molecule type" value="Genomic_DNA"/>
</dbReference>
<organism evidence="1 2">
    <name type="scientific">Austropuccinia psidii MF-1</name>
    <dbReference type="NCBI Taxonomy" id="1389203"/>
    <lineage>
        <taxon>Eukaryota</taxon>
        <taxon>Fungi</taxon>
        <taxon>Dikarya</taxon>
        <taxon>Basidiomycota</taxon>
        <taxon>Pucciniomycotina</taxon>
        <taxon>Pucciniomycetes</taxon>
        <taxon>Pucciniales</taxon>
        <taxon>Sphaerophragmiaceae</taxon>
        <taxon>Austropuccinia</taxon>
    </lineage>
</organism>
<reference evidence="1" key="1">
    <citation type="submission" date="2021-03" db="EMBL/GenBank/DDBJ databases">
        <title>Draft genome sequence of rust myrtle Austropuccinia psidii MF-1, a brazilian biotype.</title>
        <authorList>
            <person name="Quecine M.C."/>
            <person name="Pachon D.M.R."/>
            <person name="Bonatelli M.L."/>
            <person name="Correr F.H."/>
            <person name="Franceschini L.M."/>
            <person name="Leite T.F."/>
            <person name="Margarido G.R.A."/>
            <person name="Almeida C.A."/>
            <person name="Ferrarezi J.A."/>
            <person name="Labate C.A."/>
        </authorList>
    </citation>
    <scope>NUCLEOTIDE SEQUENCE</scope>
    <source>
        <strain evidence="1">MF-1</strain>
    </source>
</reference>
<evidence type="ECO:0000313" key="2">
    <source>
        <dbReference type="Proteomes" id="UP000765509"/>
    </source>
</evidence>